<comment type="caution">
    <text evidence="1">The sequence shown here is derived from an EMBL/GenBank/DDBJ whole genome shotgun (WGS) entry which is preliminary data.</text>
</comment>
<gene>
    <name evidence="1" type="ORF">FAZ15_17480</name>
</gene>
<name>A0A4U0NI57_9SPHI</name>
<dbReference type="EMBL" id="SUME01000007">
    <property type="protein sequence ID" value="TJZ53810.1"/>
    <property type="molecule type" value="Genomic_DNA"/>
</dbReference>
<keyword evidence="2" id="KW-1185">Reference proteome</keyword>
<organism evidence="1 2">
    <name type="scientific">Sphingobacterium olei</name>
    <dbReference type="NCBI Taxonomy" id="2571155"/>
    <lineage>
        <taxon>Bacteria</taxon>
        <taxon>Pseudomonadati</taxon>
        <taxon>Bacteroidota</taxon>
        <taxon>Sphingobacteriia</taxon>
        <taxon>Sphingobacteriales</taxon>
        <taxon>Sphingobacteriaceae</taxon>
        <taxon>Sphingobacterium</taxon>
    </lineage>
</organism>
<dbReference type="AlphaFoldDB" id="A0A4U0NI57"/>
<sequence>MNFELADKLYGLLQTKKLDEAIALAESELRNIPETDFHKILGRNLLHLVSDLKKYIADFEQSTSDILKKKHGFIKSIFGSKEKQRPVAFYCEMNGFTINYDRWFIDLFSFEKFSLDNWDWISDFYDSTSADFTITGFEDIQIVFRDMHENERFDEPNLDKAYEVCELLVILRIQELFRETYNSTKDEWSAIPMFVTAHDYDLIYKANIK</sequence>
<dbReference type="Proteomes" id="UP000306808">
    <property type="component" value="Unassembled WGS sequence"/>
</dbReference>
<evidence type="ECO:0000313" key="1">
    <source>
        <dbReference type="EMBL" id="TJZ53810.1"/>
    </source>
</evidence>
<proteinExistence type="predicted"/>
<reference evidence="1 2" key="1">
    <citation type="submission" date="2019-04" db="EMBL/GenBank/DDBJ databases">
        <title>Sphingobacterium olei sp. nov., isolated from oil-contaminated soil.</title>
        <authorList>
            <person name="Liu B."/>
        </authorList>
    </citation>
    <scope>NUCLEOTIDE SEQUENCE [LARGE SCALE GENOMIC DNA]</scope>
    <source>
        <strain evidence="1 2">HAL-9</strain>
    </source>
</reference>
<accession>A0A4U0NI57</accession>
<evidence type="ECO:0000313" key="2">
    <source>
        <dbReference type="Proteomes" id="UP000306808"/>
    </source>
</evidence>
<dbReference type="OrthoDB" id="652227at2"/>
<protein>
    <submittedName>
        <fullName evidence="1">Uncharacterized protein</fullName>
    </submittedName>
</protein>
<dbReference type="RefSeq" id="WP_136902600.1">
    <property type="nucleotide sequence ID" value="NZ_SUME01000007.1"/>
</dbReference>